<reference evidence="1 2" key="1">
    <citation type="journal article" date="2023" name="Hortic Res">
        <title>Pangenome of water caltrop reveals structural variations and asymmetric subgenome divergence after allopolyploidization.</title>
        <authorList>
            <person name="Zhang X."/>
            <person name="Chen Y."/>
            <person name="Wang L."/>
            <person name="Yuan Y."/>
            <person name="Fang M."/>
            <person name="Shi L."/>
            <person name="Lu R."/>
            <person name="Comes H.P."/>
            <person name="Ma Y."/>
            <person name="Chen Y."/>
            <person name="Huang G."/>
            <person name="Zhou Y."/>
            <person name="Zheng Z."/>
            <person name="Qiu Y."/>
        </authorList>
    </citation>
    <scope>NUCLEOTIDE SEQUENCE [LARGE SCALE GENOMIC DNA]</scope>
    <source>
        <strain evidence="1">F231</strain>
    </source>
</reference>
<comment type="caution">
    <text evidence="1">The sequence shown here is derived from an EMBL/GenBank/DDBJ whole genome shotgun (WGS) entry which is preliminary data.</text>
</comment>
<accession>A0AAN7R5V6</accession>
<gene>
    <name evidence="1" type="ORF">SAY86_019765</name>
</gene>
<evidence type="ECO:0000313" key="2">
    <source>
        <dbReference type="Proteomes" id="UP001346149"/>
    </source>
</evidence>
<protein>
    <submittedName>
        <fullName evidence="1">Uncharacterized protein</fullName>
    </submittedName>
</protein>
<name>A0AAN7R5V6_TRANT</name>
<sequence>MGESDGKEAREGMHYAGQVGVGHFFHIFYEGCLTNFEVGGEDQGGALEASKLYPEVRYTRMHEYLKLYA</sequence>
<dbReference type="Gene3D" id="3.40.50.720">
    <property type="entry name" value="NAD(P)-binding Rossmann-like Domain"/>
    <property type="match status" value="1"/>
</dbReference>
<dbReference type="Gene3D" id="3.90.25.10">
    <property type="entry name" value="UDP-galactose 4-epimerase, domain 1"/>
    <property type="match status" value="1"/>
</dbReference>
<dbReference type="AlphaFoldDB" id="A0AAN7R5V6"/>
<proteinExistence type="predicted"/>
<dbReference type="Proteomes" id="UP001346149">
    <property type="component" value="Unassembled WGS sequence"/>
</dbReference>
<keyword evidence="2" id="KW-1185">Reference proteome</keyword>
<dbReference type="EMBL" id="JAXQNO010000011">
    <property type="protein sequence ID" value="KAK4788446.1"/>
    <property type="molecule type" value="Genomic_DNA"/>
</dbReference>
<organism evidence="1 2">
    <name type="scientific">Trapa natans</name>
    <name type="common">Water chestnut</name>
    <dbReference type="NCBI Taxonomy" id="22666"/>
    <lineage>
        <taxon>Eukaryota</taxon>
        <taxon>Viridiplantae</taxon>
        <taxon>Streptophyta</taxon>
        <taxon>Embryophyta</taxon>
        <taxon>Tracheophyta</taxon>
        <taxon>Spermatophyta</taxon>
        <taxon>Magnoliopsida</taxon>
        <taxon>eudicotyledons</taxon>
        <taxon>Gunneridae</taxon>
        <taxon>Pentapetalae</taxon>
        <taxon>rosids</taxon>
        <taxon>malvids</taxon>
        <taxon>Myrtales</taxon>
        <taxon>Lythraceae</taxon>
        <taxon>Trapa</taxon>
    </lineage>
</organism>
<evidence type="ECO:0000313" key="1">
    <source>
        <dbReference type="EMBL" id="KAK4788446.1"/>
    </source>
</evidence>